<dbReference type="AlphaFoldDB" id="A0A176VVK1"/>
<keyword evidence="5" id="KW-1185">Reference proteome</keyword>
<dbReference type="Proteomes" id="UP000077202">
    <property type="component" value="Unassembled WGS sequence"/>
</dbReference>
<evidence type="ECO:0000256" key="2">
    <source>
        <dbReference type="SAM" id="MobiDB-lite"/>
    </source>
</evidence>
<feature type="coiled-coil region" evidence="1">
    <location>
        <begin position="48"/>
        <end position="75"/>
    </location>
</feature>
<feature type="chain" id="PRO_5008052075" evidence="3">
    <location>
        <begin position="25"/>
        <end position="295"/>
    </location>
</feature>
<keyword evidence="1" id="KW-0175">Coiled coil</keyword>
<organism evidence="4 5">
    <name type="scientific">Marchantia polymorpha subsp. ruderalis</name>
    <dbReference type="NCBI Taxonomy" id="1480154"/>
    <lineage>
        <taxon>Eukaryota</taxon>
        <taxon>Viridiplantae</taxon>
        <taxon>Streptophyta</taxon>
        <taxon>Embryophyta</taxon>
        <taxon>Marchantiophyta</taxon>
        <taxon>Marchantiopsida</taxon>
        <taxon>Marchantiidae</taxon>
        <taxon>Marchantiales</taxon>
        <taxon>Marchantiaceae</taxon>
        <taxon>Marchantia</taxon>
    </lineage>
</organism>
<feature type="signal peptide" evidence="3">
    <location>
        <begin position="1"/>
        <end position="24"/>
    </location>
</feature>
<accession>A0A176VVK1</accession>
<sequence>MEWPSARNLVALISLLKIWQSAITCMQLSGESKGVGRFAARSLELEQREKLDADCNEMQSQLSALEEERSQKRKIQEVVVTEERVRRTVFIKLRSPNARARTKMKARRLILEANSSTESRAAASQERLNPEAETELNKEIVVREKEVPVEKNLWISAVSPTTKVTRRDTRKEQDKAIMTEEVPLGRNQVPSAGIRMRVPLKKPAKVLALSSDNKKDPMALEKVAEKVVEDVVEETAAPQKMVSPRWSYWKRAKSLWRRRYSHKYSMPQTCCVGRTRAKVVATSAAAAKERQLQET</sequence>
<dbReference type="EMBL" id="LVLJ01002648">
    <property type="protein sequence ID" value="OAE24322.1"/>
    <property type="molecule type" value="Genomic_DNA"/>
</dbReference>
<gene>
    <name evidence="4" type="ORF">AXG93_4835s1000</name>
</gene>
<comment type="caution">
    <text evidence="4">The sequence shown here is derived from an EMBL/GenBank/DDBJ whole genome shotgun (WGS) entry which is preliminary data.</text>
</comment>
<name>A0A176VVK1_MARPO</name>
<evidence type="ECO:0000256" key="1">
    <source>
        <dbReference type="SAM" id="Coils"/>
    </source>
</evidence>
<proteinExistence type="predicted"/>
<protein>
    <submittedName>
        <fullName evidence="4">Uncharacterized protein</fullName>
    </submittedName>
</protein>
<keyword evidence="3" id="KW-0732">Signal</keyword>
<reference evidence="4" key="1">
    <citation type="submission" date="2016-03" db="EMBL/GenBank/DDBJ databases">
        <title>Mechanisms controlling the formation of the plant cell surface in tip-growing cells are functionally conserved among land plants.</title>
        <authorList>
            <person name="Honkanen S."/>
            <person name="Jones V.A."/>
            <person name="Morieri G."/>
            <person name="Champion C."/>
            <person name="Hetherington A.J."/>
            <person name="Kelly S."/>
            <person name="Saint-Marcoux D."/>
            <person name="Proust H."/>
            <person name="Prescott H."/>
            <person name="Dolan L."/>
        </authorList>
    </citation>
    <scope>NUCLEOTIDE SEQUENCE [LARGE SCALE GENOMIC DNA]</scope>
    <source>
        <tissue evidence="4">Whole gametophyte</tissue>
    </source>
</reference>
<evidence type="ECO:0000313" key="4">
    <source>
        <dbReference type="EMBL" id="OAE24322.1"/>
    </source>
</evidence>
<evidence type="ECO:0000313" key="5">
    <source>
        <dbReference type="Proteomes" id="UP000077202"/>
    </source>
</evidence>
<feature type="region of interest" description="Disordered" evidence="2">
    <location>
        <begin position="113"/>
        <end position="132"/>
    </location>
</feature>
<evidence type="ECO:0000256" key="3">
    <source>
        <dbReference type="SAM" id="SignalP"/>
    </source>
</evidence>